<accession>A0A7I9VQ63</accession>
<evidence type="ECO:0000259" key="3">
    <source>
        <dbReference type="Pfam" id="PF22904"/>
    </source>
</evidence>
<dbReference type="GO" id="GO:0030246">
    <property type="term" value="F:carbohydrate binding"/>
    <property type="evidence" value="ECO:0007669"/>
    <property type="project" value="InterPro"/>
</dbReference>
<feature type="chain" id="PRO_5029807389" description="NOMO second beta-sandwich domain-containing protein" evidence="2">
    <location>
        <begin position="19"/>
        <end position="637"/>
    </location>
</feature>
<protein>
    <recommendedName>
        <fullName evidence="3">NOMO second beta-sandwich domain-containing protein</fullName>
    </recommendedName>
</protein>
<evidence type="ECO:0000313" key="4">
    <source>
        <dbReference type="EMBL" id="GEJ58535.1"/>
    </source>
</evidence>
<sequence length="637" mass="66237">MRRGLAWCFALLPLVAAAVDPAPAPPAPAPAPTFTLTGKVTGAVVAGVTIALPGAGVPSKVTVTDAAGNYAFDGLAAGAYKVTPALAGYVFAPASADVSVGGGAPGTAPDLVASALAPASYAVSGTISGAAKKDVAVTLTTGDGTKSTKSDANGAFSFAKLPPGAYTVAPSSKEYVFTPASTRIVVSREDVPGVDFVADKTEPHAISGTISGAVVSGITLTVSGSNSASATSSSSGRYEIRNLANGTYTVKPSADGYLFTPAAATVTVKDEDVPAMDFKAVATRCVPPVVTFRWIGTHGSFMTTNAKFAPVEPSTLERVASTRDARELPSIRILSKDRPLAEFKDVAYFRRCASGDANGCEEQVFRVDFENQDAQLLENGGRVQVEFTGLQDCSGRVRIEDVVVLEQHHLAIDVGAAFALDAAGSFASHVEAALNANSRWLSWLSGDVDLRLTKVEVLQTPPPGATQTSFLNTGGTTLDVAGRALLDLDGRSSFPFLAGAKESHQPWLAPVLGAGMRSLISGDKTDVRGRLFTGLRMQVLGYNAGEPAESFGNTRGFVEAGYANDQFWRGANQNRVYAEGQIEVPSFGSKWVRLLLRMKVDRGIGPPGDPSEVRISLLTSLNPSALGTFLGFAPAKK</sequence>
<comment type="caution">
    <text evidence="4">The sequence shown here is derived from an EMBL/GenBank/DDBJ whole genome shotgun (WGS) entry which is preliminary data.</text>
</comment>
<feature type="signal peptide" evidence="2">
    <location>
        <begin position="1"/>
        <end position="18"/>
    </location>
</feature>
<dbReference type="AlphaFoldDB" id="A0A7I9VQ63"/>
<dbReference type="Proteomes" id="UP000503640">
    <property type="component" value="Unassembled WGS sequence"/>
</dbReference>
<dbReference type="InterPro" id="IPR055074">
    <property type="entry name" value="NOMO1-3_2nd"/>
</dbReference>
<dbReference type="InterPro" id="IPR013784">
    <property type="entry name" value="Carb-bd-like_fold"/>
</dbReference>
<dbReference type="InterPro" id="IPR051417">
    <property type="entry name" value="SDr/BOS_complex"/>
</dbReference>
<keyword evidence="5" id="KW-1185">Reference proteome</keyword>
<organism evidence="4 5">
    <name type="scientific">Anaeromyxobacter diazotrophicus</name>
    <dbReference type="NCBI Taxonomy" id="2590199"/>
    <lineage>
        <taxon>Bacteria</taxon>
        <taxon>Pseudomonadati</taxon>
        <taxon>Myxococcota</taxon>
        <taxon>Myxococcia</taxon>
        <taxon>Myxococcales</taxon>
        <taxon>Cystobacterineae</taxon>
        <taxon>Anaeromyxobacteraceae</taxon>
        <taxon>Anaeromyxobacter</taxon>
    </lineage>
</organism>
<dbReference type="PANTHER" id="PTHR23303:SF14">
    <property type="entry name" value="BOS COMPLEX SUBUNIT NOMO1-RELATED"/>
    <property type="match status" value="1"/>
</dbReference>
<evidence type="ECO:0000256" key="1">
    <source>
        <dbReference type="ARBA" id="ARBA00022729"/>
    </source>
</evidence>
<evidence type="ECO:0000256" key="2">
    <source>
        <dbReference type="SAM" id="SignalP"/>
    </source>
</evidence>
<reference evidence="5" key="1">
    <citation type="journal article" date="2020" name="Appl. Environ. Microbiol.">
        <title>Diazotrophic Anaeromyxobacter Isolates from Soils.</title>
        <authorList>
            <person name="Masuda Y."/>
            <person name="Yamanaka H."/>
            <person name="Xu Z.X."/>
            <person name="Shiratori Y."/>
            <person name="Aono T."/>
            <person name="Amachi S."/>
            <person name="Senoo K."/>
            <person name="Itoh H."/>
        </authorList>
    </citation>
    <scope>NUCLEOTIDE SEQUENCE [LARGE SCALE GENOMIC DNA]</scope>
    <source>
        <strain evidence="5">R267</strain>
    </source>
</reference>
<dbReference type="PANTHER" id="PTHR23303">
    <property type="entry name" value="CARBOXYPEPTIDASE REGULATORY REGION-CONTAINING"/>
    <property type="match status" value="1"/>
</dbReference>
<name>A0A7I9VQ63_9BACT</name>
<proteinExistence type="predicted"/>
<gene>
    <name evidence="4" type="ORF">AMYX_32760</name>
</gene>
<dbReference type="InterPro" id="IPR013783">
    <property type="entry name" value="Ig-like_fold"/>
</dbReference>
<dbReference type="SUPFAM" id="SSF49452">
    <property type="entry name" value="Starch-binding domain-like"/>
    <property type="match status" value="3"/>
</dbReference>
<dbReference type="Pfam" id="PF22904">
    <property type="entry name" value="NOMO1-like_2nd"/>
    <property type="match status" value="1"/>
</dbReference>
<evidence type="ECO:0000313" key="5">
    <source>
        <dbReference type="Proteomes" id="UP000503640"/>
    </source>
</evidence>
<dbReference type="RefSeq" id="WP_176067189.1">
    <property type="nucleotide sequence ID" value="NZ_BJTG01000008.1"/>
</dbReference>
<dbReference type="EMBL" id="BJTG01000008">
    <property type="protein sequence ID" value="GEJ58535.1"/>
    <property type="molecule type" value="Genomic_DNA"/>
</dbReference>
<dbReference type="Gene3D" id="2.60.40.10">
    <property type="entry name" value="Immunoglobulins"/>
    <property type="match status" value="1"/>
</dbReference>
<dbReference type="Pfam" id="PF13620">
    <property type="entry name" value="CarboxypepD_reg"/>
    <property type="match status" value="1"/>
</dbReference>
<dbReference type="Gene3D" id="2.60.40.1120">
    <property type="entry name" value="Carboxypeptidase-like, regulatory domain"/>
    <property type="match status" value="2"/>
</dbReference>
<feature type="domain" description="NOMO second beta-sandwich" evidence="3">
    <location>
        <begin position="122"/>
        <end position="190"/>
    </location>
</feature>
<keyword evidence="1 2" id="KW-0732">Signal</keyword>